<dbReference type="PANTHER" id="PTHR30482:SF17">
    <property type="entry name" value="ABC TRANSPORTER ATP-BINDING PROTEIN"/>
    <property type="match status" value="1"/>
</dbReference>
<dbReference type="CDD" id="cd06581">
    <property type="entry name" value="TM_PBP1_LivM_like"/>
    <property type="match status" value="1"/>
</dbReference>
<evidence type="ECO:0000256" key="3">
    <source>
        <dbReference type="ARBA" id="ARBA00022692"/>
    </source>
</evidence>
<feature type="transmembrane region" description="Helical" evidence="6">
    <location>
        <begin position="31"/>
        <end position="52"/>
    </location>
</feature>
<evidence type="ECO:0000256" key="4">
    <source>
        <dbReference type="ARBA" id="ARBA00022989"/>
    </source>
</evidence>
<sequence length="326" mass="34845">MMHVHRNELAILGAGLVGAAALAFLPLVTGGFWLTLSVNIMLYAALCTAWTLFSGPTHLVSLASAAFFGVGTYSVAILIDVLPFPALLLVAAVSGSLLAILVGLATLRLSGAYFVIFTLGLAELIGQLVTWVQTNFGGKIGLYVFTDFSEAHLYWMLLGLTFVIFMSGWLINRSRLGFALRIIGNDETVARHIGVDTALSRIVLFAVSGAFIAVAGAIMAPRYAYITPQAAFNPMVSFTVVIMALLGGTRRLWGPLVGVIPFTLVMDFISGRFPNHTPIVVGIAFLAIVYLLPDGVTGRLEAMFRRSIGQRDMPALPDPTPSGENP</sequence>
<evidence type="ECO:0000256" key="5">
    <source>
        <dbReference type="ARBA" id="ARBA00023136"/>
    </source>
</evidence>
<dbReference type="Pfam" id="PF02653">
    <property type="entry name" value="BPD_transp_2"/>
    <property type="match status" value="1"/>
</dbReference>
<accession>A0ABW4WJX6</accession>
<feature type="transmembrane region" description="Helical" evidence="6">
    <location>
        <begin position="226"/>
        <end position="246"/>
    </location>
</feature>
<feature type="transmembrane region" description="Helical" evidence="6">
    <location>
        <begin position="59"/>
        <end position="79"/>
    </location>
</feature>
<proteinExistence type="predicted"/>
<evidence type="ECO:0000256" key="1">
    <source>
        <dbReference type="ARBA" id="ARBA00004651"/>
    </source>
</evidence>
<feature type="transmembrane region" description="Helical" evidence="6">
    <location>
        <begin position="85"/>
        <end position="105"/>
    </location>
</feature>
<reference evidence="8" key="1">
    <citation type="journal article" date="2019" name="Int. J. Syst. Evol. Microbiol.">
        <title>The Global Catalogue of Microorganisms (GCM) 10K type strain sequencing project: providing services to taxonomists for standard genome sequencing and annotation.</title>
        <authorList>
            <consortium name="The Broad Institute Genomics Platform"/>
            <consortium name="The Broad Institute Genome Sequencing Center for Infectious Disease"/>
            <person name="Wu L."/>
            <person name="Ma J."/>
        </authorList>
    </citation>
    <scope>NUCLEOTIDE SEQUENCE [LARGE SCALE GENOMIC DNA]</scope>
    <source>
        <strain evidence="8">CGMCC 1.16226</strain>
    </source>
</reference>
<keyword evidence="4 6" id="KW-1133">Transmembrane helix</keyword>
<dbReference type="EMBL" id="JBHUGY010000034">
    <property type="protein sequence ID" value="MFD2055797.1"/>
    <property type="molecule type" value="Genomic_DNA"/>
</dbReference>
<keyword evidence="2" id="KW-1003">Cell membrane</keyword>
<dbReference type="InterPro" id="IPR043428">
    <property type="entry name" value="LivM-like"/>
</dbReference>
<keyword evidence="8" id="KW-1185">Reference proteome</keyword>
<keyword evidence="5 6" id="KW-0472">Membrane</keyword>
<name>A0ABW4WJX6_9HYPH</name>
<dbReference type="InterPro" id="IPR001851">
    <property type="entry name" value="ABC_transp_permease"/>
</dbReference>
<feature type="transmembrane region" description="Helical" evidence="6">
    <location>
        <begin position="202"/>
        <end position="220"/>
    </location>
</feature>
<feature type="transmembrane region" description="Helical" evidence="6">
    <location>
        <begin position="253"/>
        <end position="273"/>
    </location>
</feature>
<evidence type="ECO:0000256" key="2">
    <source>
        <dbReference type="ARBA" id="ARBA00022475"/>
    </source>
</evidence>
<evidence type="ECO:0000313" key="7">
    <source>
        <dbReference type="EMBL" id="MFD2055797.1"/>
    </source>
</evidence>
<dbReference type="Proteomes" id="UP001597349">
    <property type="component" value="Unassembled WGS sequence"/>
</dbReference>
<protein>
    <submittedName>
        <fullName evidence="7">Branched-chain amino acid ABC transporter permease</fullName>
    </submittedName>
</protein>
<evidence type="ECO:0000313" key="8">
    <source>
        <dbReference type="Proteomes" id="UP001597349"/>
    </source>
</evidence>
<dbReference type="RefSeq" id="WP_379022372.1">
    <property type="nucleotide sequence ID" value="NZ_JBHUGY010000034.1"/>
</dbReference>
<feature type="transmembrane region" description="Helical" evidence="6">
    <location>
        <begin position="112"/>
        <end position="132"/>
    </location>
</feature>
<organism evidence="7 8">
    <name type="scientific">Mesorhizobium calcicola</name>
    <dbReference type="NCBI Taxonomy" id="1300310"/>
    <lineage>
        <taxon>Bacteria</taxon>
        <taxon>Pseudomonadati</taxon>
        <taxon>Pseudomonadota</taxon>
        <taxon>Alphaproteobacteria</taxon>
        <taxon>Hyphomicrobiales</taxon>
        <taxon>Phyllobacteriaceae</taxon>
        <taxon>Mesorhizobium</taxon>
    </lineage>
</organism>
<comment type="caution">
    <text evidence="7">The sequence shown here is derived from an EMBL/GenBank/DDBJ whole genome shotgun (WGS) entry which is preliminary data.</text>
</comment>
<dbReference type="PANTHER" id="PTHR30482">
    <property type="entry name" value="HIGH-AFFINITY BRANCHED-CHAIN AMINO ACID TRANSPORT SYSTEM PERMEASE"/>
    <property type="match status" value="1"/>
</dbReference>
<keyword evidence="3 6" id="KW-0812">Transmembrane</keyword>
<evidence type="ECO:0000256" key="6">
    <source>
        <dbReference type="SAM" id="Phobius"/>
    </source>
</evidence>
<comment type="subcellular location">
    <subcellularLocation>
        <location evidence="1">Cell membrane</location>
        <topology evidence="1">Multi-pass membrane protein</topology>
    </subcellularLocation>
</comment>
<gene>
    <name evidence="7" type="ORF">ACFSQT_22855</name>
</gene>
<feature type="transmembrane region" description="Helical" evidence="6">
    <location>
        <begin position="152"/>
        <end position="171"/>
    </location>
</feature>
<feature type="transmembrane region" description="Helical" evidence="6">
    <location>
        <begin position="279"/>
        <end position="296"/>
    </location>
</feature>